<dbReference type="Proteomes" id="UP000265768">
    <property type="component" value="Unassembled WGS sequence"/>
</dbReference>
<proteinExistence type="predicted"/>
<protein>
    <submittedName>
        <fullName evidence="2">DUF2795 domain-containing protein</fullName>
    </submittedName>
</protein>
<evidence type="ECO:0000313" key="3">
    <source>
        <dbReference type="Proteomes" id="UP000265768"/>
    </source>
</evidence>
<dbReference type="OrthoDB" id="5519961at2"/>
<dbReference type="RefSeq" id="WP_119930833.1">
    <property type="nucleotide sequence ID" value="NZ_QZEY01000021.1"/>
</dbReference>
<evidence type="ECO:0000256" key="1">
    <source>
        <dbReference type="SAM" id="MobiDB-lite"/>
    </source>
</evidence>
<name>A0A3A4A4M3_9ACTN</name>
<sequence>MDRGNGKHGPRLDDNMKQDTEGLVRGGHSTHAEEWKDPEPMDDSGERGFGAPNRPPGHEPGSPPGMSRDDVERRSNVARYLGRADFPADKEGLLRHLEEHNAPDNIAAAVRKLPDGTYHQISEVADALGIHQEKRRT</sequence>
<dbReference type="AlphaFoldDB" id="A0A3A4A4M3"/>
<accession>A0A3A4A4M3</accession>
<feature type="compositionally biased region" description="Basic and acidic residues" evidence="1">
    <location>
        <begin position="1"/>
        <end position="22"/>
    </location>
</feature>
<dbReference type="EMBL" id="QZEY01000021">
    <property type="protein sequence ID" value="RJL22741.1"/>
    <property type="molecule type" value="Genomic_DNA"/>
</dbReference>
<feature type="region of interest" description="Disordered" evidence="1">
    <location>
        <begin position="1"/>
        <end position="75"/>
    </location>
</feature>
<dbReference type="InterPro" id="IPR021527">
    <property type="entry name" value="DUF2795"/>
</dbReference>
<gene>
    <name evidence="2" type="ORF">D5H75_34680</name>
</gene>
<organism evidence="2 3">
    <name type="scientific">Bailinhaonella thermotolerans</name>
    <dbReference type="NCBI Taxonomy" id="1070861"/>
    <lineage>
        <taxon>Bacteria</taxon>
        <taxon>Bacillati</taxon>
        <taxon>Actinomycetota</taxon>
        <taxon>Actinomycetes</taxon>
        <taxon>Streptosporangiales</taxon>
        <taxon>Streptosporangiaceae</taxon>
        <taxon>Bailinhaonella</taxon>
    </lineage>
</organism>
<reference evidence="2 3" key="1">
    <citation type="submission" date="2018-09" db="EMBL/GenBank/DDBJ databases">
        <title>YIM 75507 draft genome.</title>
        <authorList>
            <person name="Tang S."/>
            <person name="Feng Y."/>
        </authorList>
    </citation>
    <scope>NUCLEOTIDE SEQUENCE [LARGE SCALE GENOMIC DNA]</scope>
    <source>
        <strain evidence="2 3">YIM 75507</strain>
    </source>
</reference>
<keyword evidence="3" id="KW-1185">Reference proteome</keyword>
<feature type="compositionally biased region" description="Basic and acidic residues" evidence="1">
    <location>
        <begin position="30"/>
        <end position="39"/>
    </location>
</feature>
<dbReference type="Pfam" id="PF11387">
    <property type="entry name" value="DUF2795"/>
    <property type="match status" value="1"/>
</dbReference>
<evidence type="ECO:0000313" key="2">
    <source>
        <dbReference type="EMBL" id="RJL22741.1"/>
    </source>
</evidence>
<comment type="caution">
    <text evidence="2">The sequence shown here is derived from an EMBL/GenBank/DDBJ whole genome shotgun (WGS) entry which is preliminary data.</text>
</comment>